<feature type="compositionally biased region" description="Acidic residues" evidence="1">
    <location>
        <begin position="395"/>
        <end position="406"/>
    </location>
</feature>
<organism evidence="2 3">
    <name type="scientific">Byssothecium circinans</name>
    <dbReference type="NCBI Taxonomy" id="147558"/>
    <lineage>
        <taxon>Eukaryota</taxon>
        <taxon>Fungi</taxon>
        <taxon>Dikarya</taxon>
        <taxon>Ascomycota</taxon>
        <taxon>Pezizomycotina</taxon>
        <taxon>Dothideomycetes</taxon>
        <taxon>Pleosporomycetidae</taxon>
        <taxon>Pleosporales</taxon>
        <taxon>Massarineae</taxon>
        <taxon>Massarinaceae</taxon>
        <taxon>Byssothecium</taxon>
    </lineage>
</organism>
<evidence type="ECO:0000256" key="1">
    <source>
        <dbReference type="SAM" id="MobiDB-lite"/>
    </source>
</evidence>
<dbReference type="PANTHER" id="PTHR15410:SF2">
    <property type="entry name" value="HIRA-INTERACTING PROTEIN 3"/>
    <property type="match status" value="1"/>
</dbReference>
<dbReference type="GO" id="GO:0005634">
    <property type="term" value="C:nucleus"/>
    <property type="evidence" value="ECO:0007669"/>
    <property type="project" value="TreeGrafter"/>
</dbReference>
<evidence type="ECO:0000313" key="2">
    <source>
        <dbReference type="EMBL" id="KAF1963621.1"/>
    </source>
</evidence>
<reference evidence="2" key="1">
    <citation type="journal article" date="2020" name="Stud. Mycol.">
        <title>101 Dothideomycetes genomes: a test case for predicting lifestyles and emergence of pathogens.</title>
        <authorList>
            <person name="Haridas S."/>
            <person name="Albert R."/>
            <person name="Binder M."/>
            <person name="Bloem J."/>
            <person name="Labutti K."/>
            <person name="Salamov A."/>
            <person name="Andreopoulos B."/>
            <person name="Baker S."/>
            <person name="Barry K."/>
            <person name="Bills G."/>
            <person name="Bluhm B."/>
            <person name="Cannon C."/>
            <person name="Castanera R."/>
            <person name="Culley D."/>
            <person name="Daum C."/>
            <person name="Ezra D."/>
            <person name="Gonzalez J."/>
            <person name="Henrissat B."/>
            <person name="Kuo A."/>
            <person name="Liang C."/>
            <person name="Lipzen A."/>
            <person name="Lutzoni F."/>
            <person name="Magnuson J."/>
            <person name="Mondo S."/>
            <person name="Nolan M."/>
            <person name="Ohm R."/>
            <person name="Pangilinan J."/>
            <person name="Park H.-J."/>
            <person name="Ramirez L."/>
            <person name="Alfaro M."/>
            <person name="Sun H."/>
            <person name="Tritt A."/>
            <person name="Yoshinaga Y."/>
            <person name="Zwiers L.-H."/>
            <person name="Turgeon B."/>
            <person name="Goodwin S."/>
            <person name="Spatafora J."/>
            <person name="Crous P."/>
            <person name="Grigoriev I."/>
        </authorList>
    </citation>
    <scope>NUCLEOTIDE SEQUENCE</scope>
    <source>
        <strain evidence="2">CBS 675.92</strain>
    </source>
</reference>
<feature type="compositionally biased region" description="Basic residues" evidence="1">
    <location>
        <begin position="109"/>
        <end position="127"/>
    </location>
</feature>
<feature type="compositionally biased region" description="Basic and acidic residues" evidence="1">
    <location>
        <begin position="244"/>
        <end position="253"/>
    </location>
</feature>
<dbReference type="PANTHER" id="PTHR15410">
    <property type="entry name" value="HIRA-INTERACTING PROTEIN 3"/>
    <property type="match status" value="1"/>
</dbReference>
<name>A0A6A5UFD2_9PLEO</name>
<evidence type="ECO:0000313" key="3">
    <source>
        <dbReference type="Proteomes" id="UP000800035"/>
    </source>
</evidence>
<feature type="compositionally biased region" description="Basic and acidic residues" evidence="1">
    <location>
        <begin position="224"/>
        <end position="235"/>
    </location>
</feature>
<protein>
    <recommendedName>
        <fullName evidence="4">Transcriptional regulator</fullName>
    </recommendedName>
</protein>
<dbReference type="Proteomes" id="UP000800035">
    <property type="component" value="Unassembled WGS sequence"/>
</dbReference>
<accession>A0A6A5UFD2</accession>
<dbReference type="InterPro" id="IPR037647">
    <property type="entry name" value="HIRIP3"/>
</dbReference>
<dbReference type="OrthoDB" id="552755at2759"/>
<dbReference type="EMBL" id="ML976977">
    <property type="protein sequence ID" value="KAF1963621.1"/>
    <property type="molecule type" value="Genomic_DNA"/>
</dbReference>
<feature type="compositionally biased region" description="Acidic residues" evidence="1">
    <location>
        <begin position="357"/>
        <end position="387"/>
    </location>
</feature>
<feature type="region of interest" description="Disordered" evidence="1">
    <location>
        <begin position="326"/>
        <end position="406"/>
    </location>
</feature>
<feature type="compositionally biased region" description="Acidic residues" evidence="1">
    <location>
        <begin position="130"/>
        <end position="139"/>
    </location>
</feature>
<keyword evidence="3" id="KW-1185">Reference proteome</keyword>
<proteinExistence type="predicted"/>
<gene>
    <name evidence="2" type="ORF">CC80DRAFT_10362</name>
</gene>
<feature type="region of interest" description="Disordered" evidence="1">
    <location>
        <begin position="72"/>
        <end position="253"/>
    </location>
</feature>
<dbReference type="AlphaFoldDB" id="A0A6A5UFD2"/>
<sequence length="406" mass="44424">MSDSEMADIPAEATISRALRDVVISIHKAGNTNDLTVKRVRARAEEELGLPSGFLKSEDWKQKSQTLIHEAVDKYCDDDAPEPSPPKKAAIPKSTSQKKSRPAKETSRGIKRKAAAPAKKTQKRRKTVSSEEELSDVPEDSAVSDAESELPEKPTRRQKKVVAEESDEEEVSKAQKKLSDDDGDSNGPTAGQKQTPPPEPKGEASDSDLSSLIDESPVKKKRQKSADKPKKETKGKAPKAKAKSKAEDGPDQAEIKRLQGWLVKCGIRKVWGKELAKCDTPKEKIKHLKNMLSDAGMEGKYSVEKAARIKEKREFAKDLEDIQAGAATWGKQDVTETGRPKRAANRPVAKPIVPVFSDDEEPQSQDDKEDPTDDDDDDDDDDVDEDDKSAGSDGSAEDGDEGDDSN</sequence>
<evidence type="ECO:0008006" key="4">
    <source>
        <dbReference type="Google" id="ProtNLM"/>
    </source>
</evidence>
<feature type="compositionally biased region" description="Basic and acidic residues" evidence="1">
    <location>
        <begin position="171"/>
        <end position="180"/>
    </location>
</feature>